<feature type="signal peptide" evidence="1">
    <location>
        <begin position="1"/>
        <end position="45"/>
    </location>
</feature>
<evidence type="ECO:0000313" key="2">
    <source>
        <dbReference type="EMBL" id="TFI59655.1"/>
    </source>
</evidence>
<dbReference type="OrthoDB" id="9991194at2"/>
<name>A0A4Y8ZWU5_9SPHN</name>
<dbReference type="AlphaFoldDB" id="A0A4Y8ZWU5"/>
<protein>
    <submittedName>
        <fullName evidence="2">Uncharacterized protein</fullName>
    </submittedName>
</protein>
<dbReference type="Proteomes" id="UP000298213">
    <property type="component" value="Unassembled WGS sequence"/>
</dbReference>
<evidence type="ECO:0000313" key="3">
    <source>
        <dbReference type="Proteomes" id="UP000298213"/>
    </source>
</evidence>
<dbReference type="EMBL" id="SPDV01000004">
    <property type="protein sequence ID" value="TFI59655.1"/>
    <property type="molecule type" value="Genomic_DNA"/>
</dbReference>
<keyword evidence="1" id="KW-0732">Signal</keyword>
<proteinExistence type="predicted"/>
<sequence length="170" mass="17881">MAQGGIVIFALLVRTCVRLRRCRMAGIASLVAVSGLVAASSAAEAQSSRSDSASVRRMLAGAAMSEVDRDGGIIGRRVIRGATLERGCNLVLRTDARPEFTVTMDLGDLHFVQGDDRAMIDIATRREPATELILSVGPARYGEAMGRLASLARSCGAELVGPPPLVSTAR</sequence>
<comment type="caution">
    <text evidence="2">The sequence shown here is derived from an EMBL/GenBank/DDBJ whole genome shotgun (WGS) entry which is preliminary data.</text>
</comment>
<gene>
    <name evidence="2" type="ORF">E2493_03280</name>
</gene>
<keyword evidence="3" id="KW-1185">Reference proteome</keyword>
<organism evidence="2 3">
    <name type="scientific">Sphingomonas parva</name>
    <dbReference type="NCBI Taxonomy" id="2555898"/>
    <lineage>
        <taxon>Bacteria</taxon>
        <taxon>Pseudomonadati</taxon>
        <taxon>Pseudomonadota</taxon>
        <taxon>Alphaproteobacteria</taxon>
        <taxon>Sphingomonadales</taxon>
        <taxon>Sphingomonadaceae</taxon>
        <taxon>Sphingomonas</taxon>
    </lineage>
</organism>
<reference evidence="2 3" key="1">
    <citation type="submission" date="2019-03" db="EMBL/GenBank/DDBJ databases">
        <title>Genome sequence of Sphingomonas sp. 17J27-24.</title>
        <authorList>
            <person name="Kim M."/>
            <person name="Maeng S."/>
            <person name="Sathiyaraj S."/>
        </authorList>
    </citation>
    <scope>NUCLEOTIDE SEQUENCE [LARGE SCALE GENOMIC DNA]</scope>
    <source>
        <strain evidence="2 3">17J27-24</strain>
    </source>
</reference>
<evidence type="ECO:0000256" key="1">
    <source>
        <dbReference type="SAM" id="SignalP"/>
    </source>
</evidence>
<feature type="chain" id="PRO_5021386409" evidence="1">
    <location>
        <begin position="46"/>
        <end position="170"/>
    </location>
</feature>
<dbReference type="RefSeq" id="WP_135083696.1">
    <property type="nucleotide sequence ID" value="NZ_SPDV01000004.1"/>
</dbReference>
<accession>A0A4Y8ZWU5</accession>